<organism evidence="2 3">
    <name type="scientific">Gordonia sputi NBRC 100414</name>
    <dbReference type="NCBI Taxonomy" id="1089453"/>
    <lineage>
        <taxon>Bacteria</taxon>
        <taxon>Bacillati</taxon>
        <taxon>Actinomycetota</taxon>
        <taxon>Actinomycetes</taxon>
        <taxon>Mycobacteriales</taxon>
        <taxon>Gordoniaceae</taxon>
        <taxon>Gordonia</taxon>
    </lineage>
</organism>
<comment type="caution">
    <text evidence="2">The sequence shown here is derived from an EMBL/GenBank/DDBJ whole genome shotgun (WGS) entry which is preliminary data.</text>
</comment>
<dbReference type="InterPro" id="IPR001509">
    <property type="entry name" value="Epimerase_deHydtase"/>
</dbReference>
<reference evidence="2 3" key="1">
    <citation type="submission" date="2012-02" db="EMBL/GenBank/DDBJ databases">
        <title>Whole genome shotgun sequence of Gordonia sputi NBRC 100414.</title>
        <authorList>
            <person name="Yoshida I."/>
            <person name="Hosoyama A."/>
            <person name="Tsuchikane K."/>
            <person name="Katsumata H."/>
            <person name="Yamazaki S."/>
            <person name="Fujita N."/>
        </authorList>
    </citation>
    <scope>NUCLEOTIDE SEQUENCE [LARGE SCALE GENOMIC DNA]</scope>
    <source>
        <strain evidence="2 3">NBRC 100414</strain>
    </source>
</reference>
<accession>H5U5I3</accession>
<sequence>MKAAIITEAGHNPVPGTFDEPEVVAGTQLFELVGAGLHQIVRSLAAGRHYGSSGIYPQVPGIDAVVRAADGSLRYTGRIAPPWGTMAERMAAQGGFPVPDDADPLAVAAGVNPAGSGWLPLHAHRDARGRLGTVLILGATGMSGRLAVQSARVLGADRIIAAGRNQAVLRSLRAPNVDVVELDVDDPAGALAEAVATSTPDLVLDYVWGPVAEATFTALGRQGLHEDDAQISYVQIGSLAGTHAAVPSTLLRSRNITISGSGAGSVSAEQQMRSIPAVIDAIASGALQVPYAAFGIDDVEKAWSYDGPERAVVTP</sequence>
<dbReference type="InterPro" id="IPR051397">
    <property type="entry name" value="Zn-ADH-like_protein"/>
</dbReference>
<dbReference type="Pfam" id="PF01370">
    <property type="entry name" value="Epimerase"/>
    <property type="match status" value="1"/>
</dbReference>
<evidence type="ECO:0000259" key="1">
    <source>
        <dbReference type="Pfam" id="PF01370"/>
    </source>
</evidence>
<dbReference type="SUPFAM" id="SSF51735">
    <property type="entry name" value="NAD(P)-binding Rossmann-fold domains"/>
    <property type="match status" value="1"/>
</dbReference>
<name>H5U5I3_9ACTN</name>
<feature type="domain" description="NAD-dependent epimerase/dehydratase" evidence="1">
    <location>
        <begin position="134"/>
        <end position="205"/>
    </location>
</feature>
<proteinExistence type="predicted"/>
<dbReference type="InterPro" id="IPR036291">
    <property type="entry name" value="NAD(P)-bd_dom_sf"/>
</dbReference>
<keyword evidence="3" id="KW-1185">Reference proteome</keyword>
<dbReference type="GO" id="GO:0016491">
    <property type="term" value="F:oxidoreductase activity"/>
    <property type="evidence" value="ECO:0007669"/>
    <property type="project" value="TreeGrafter"/>
</dbReference>
<dbReference type="AlphaFoldDB" id="H5U5I3"/>
<evidence type="ECO:0000313" key="3">
    <source>
        <dbReference type="Proteomes" id="UP000005845"/>
    </source>
</evidence>
<dbReference type="EMBL" id="BAFC01000116">
    <property type="protein sequence ID" value="GAB40991.1"/>
    <property type="molecule type" value="Genomic_DNA"/>
</dbReference>
<gene>
    <name evidence="2" type="ORF">GOSPT_118_00680</name>
</gene>
<dbReference type="Proteomes" id="UP000005845">
    <property type="component" value="Unassembled WGS sequence"/>
</dbReference>
<dbReference type="RefSeq" id="WP_005208120.1">
    <property type="nucleotide sequence ID" value="NZ_BAFC01000116.1"/>
</dbReference>
<dbReference type="Gene3D" id="3.40.50.720">
    <property type="entry name" value="NAD(P)-binding Rossmann-like Domain"/>
    <property type="match status" value="1"/>
</dbReference>
<evidence type="ECO:0000313" key="2">
    <source>
        <dbReference type="EMBL" id="GAB40991.1"/>
    </source>
</evidence>
<protein>
    <submittedName>
        <fullName evidence="2">Putative oxidoreductase</fullName>
    </submittedName>
</protein>
<dbReference type="eggNOG" id="COG1064">
    <property type="taxonomic scope" value="Bacteria"/>
</dbReference>
<dbReference type="PANTHER" id="PTHR43677">
    <property type="entry name" value="SHORT-CHAIN DEHYDROGENASE/REDUCTASE"/>
    <property type="match status" value="1"/>
</dbReference>
<dbReference type="PANTHER" id="PTHR43677:SF11">
    <property type="entry name" value="ZINC-CONTAINING ALCOHOL DEHYDROGENASE"/>
    <property type="match status" value="1"/>
</dbReference>